<dbReference type="Gene3D" id="3.30.160.60">
    <property type="entry name" value="Classic Zinc Finger"/>
    <property type="match status" value="2"/>
</dbReference>
<dbReference type="PANTHER" id="PTHR47487:SF4">
    <property type="entry name" value="OS08G0441900 PROTEIN"/>
    <property type="match status" value="1"/>
</dbReference>
<dbReference type="GO" id="GO:0003676">
    <property type="term" value="F:nucleic acid binding"/>
    <property type="evidence" value="ECO:0007669"/>
    <property type="project" value="InterPro"/>
</dbReference>
<dbReference type="PANTHER" id="PTHR47487">
    <property type="entry name" value="OS06G0651300 PROTEIN-RELATED"/>
    <property type="match status" value="1"/>
</dbReference>
<reference evidence="3" key="1">
    <citation type="submission" date="2015-04" db="UniProtKB">
        <authorList>
            <consortium name="EnsemblPlants"/>
        </authorList>
    </citation>
    <scope>IDENTIFICATION</scope>
</reference>
<feature type="region of interest" description="Disordered" evidence="1">
    <location>
        <begin position="64"/>
        <end position="83"/>
    </location>
</feature>
<dbReference type="AlphaFoldDB" id="A0A0E0EM20"/>
<dbReference type="EnsemblPlants" id="OMERI08G13460.4">
    <property type="protein sequence ID" value="OMERI08G13460.4"/>
    <property type="gene ID" value="OMERI08G13460"/>
</dbReference>
<dbReference type="InterPro" id="IPR036236">
    <property type="entry name" value="Znf_C2H2_sf"/>
</dbReference>
<organism evidence="3">
    <name type="scientific">Oryza meridionalis</name>
    <dbReference type="NCBI Taxonomy" id="40149"/>
    <lineage>
        <taxon>Eukaryota</taxon>
        <taxon>Viridiplantae</taxon>
        <taxon>Streptophyta</taxon>
        <taxon>Embryophyta</taxon>
        <taxon>Tracheophyta</taxon>
        <taxon>Spermatophyta</taxon>
        <taxon>Magnoliopsida</taxon>
        <taxon>Liliopsida</taxon>
        <taxon>Poales</taxon>
        <taxon>Poaceae</taxon>
        <taxon>BOP clade</taxon>
        <taxon>Oryzoideae</taxon>
        <taxon>Oryzeae</taxon>
        <taxon>Oryzinae</taxon>
        <taxon>Oryza</taxon>
    </lineage>
</organism>
<accession>A0A0E0EM20</accession>
<evidence type="ECO:0000256" key="1">
    <source>
        <dbReference type="SAM" id="MobiDB-lite"/>
    </source>
</evidence>
<dbReference type="SMART" id="SM00451">
    <property type="entry name" value="ZnF_U1"/>
    <property type="match status" value="2"/>
</dbReference>
<dbReference type="Proteomes" id="UP000008021">
    <property type="component" value="Chromosome 8"/>
</dbReference>
<dbReference type="InterPro" id="IPR013087">
    <property type="entry name" value="Znf_C2H2_type"/>
</dbReference>
<dbReference type="PROSITE" id="PS00028">
    <property type="entry name" value="ZINC_FINGER_C2H2_1"/>
    <property type="match status" value="2"/>
</dbReference>
<feature type="domain" description="C2H2-type" evidence="2">
    <location>
        <begin position="357"/>
        <end position="379"/>
    </location>
</feature>
<dbReference type="SUPFAM" id="SSF57667">
    <property type="entry name" value="beta-beta-alpha zinc fingers"/>
    <property type="match status" value="2"/>
</dbReference>
<dbReference type="Gramene" id="OMERI08G13460.4">
    <property type="protein sequence ID" value="OMERI08G13460.4"/>
    <property type="gene ID" value="OMERI08G13460"/>
</dbReference>
<protein>
    <recommendedName>
        <fullName evidence="2">C2H2-type domain-containing protein</fullName>
    </recommendedName>
</protein>
<reference evidence="3" key="2">
    <citation type="submission" date="2018-05" db="EMBL/GenBank/DDBJ databases">
        <title>OmerRS3 (Oryza meridionalis Reference Sequence Version 3).</title>
        <authorList>
            <person name="Zhang J."/>
            <person name="Kudrna D."/>
            <person name="Lee S."/>
            <person name="Talag J."/>
            <person name="Welchert J."/>
            <person name="Wing R.A."/>
        </authorList>
    </citation>
    <scope>NUCLEOTIDE SEQUENCE [LARGE SCALE GENOMIC DNA]</scope>
    <source>
        <strain evidence="3">cv. OR44</strain>
    </source>
</reference>
<evidence type="ECO:0000313" key="3">
    <source>
        <dbReference type="EnsemblPlants" id="OMERI08G13460.4"/>
    </source>
</evidence>
<dbReference type="GO" id="GO:0008270">
    <property type="term" value="F:zinc ion binding"/>
    <property type="evidence" value="ECO:0007669"/>
    <property type="project" value="InterPro"/>
</dbReference>
<dbReference type="SMART" id="SM00355">
    <property type="entry name" value="ZnF_C2H2"/>
    <property type="match status" value="2"/>
</dbReference>
<evidence type="ECO:0000259" key="2">
    <source>
        <dbReference type="PROSITE" id="PS00028"/>
    </source>
</evidence>
<dbReference type="HOGENOM" id="CLU_047480_0_0_1"/>
<evidence type="ECO:0000313" key="4">
    <source>
        <dbReference type="Proteomes" id="UP000008021"/>
    </source>
</evidence>
<feature type="domain" description="C2H2-type" evidence="2">
    <location>
        <begin position="296"/>
        <end position="318"/>
    </location>
</feature>
<sequence>MAMAFMAAADEDGNSSREWIHDGGARWRRTTDPTAVGGARKRRRRWCSRTTTATACTRERFRDGAHRRRPVDPRSTSTLADGFNGSGCKMTMDALRRELWEEGIRQEVIAAEIAEQRELEAKVQRDTGLLREVPSRFSAIFHPVRGDAFPSPHGELWLEGPMTIPAGASMFRVPVKDRIEEWYRPPWHRTADEENASFNGLYKEATRITVSTITYAKMRKKVSSGVKRKRGADTFQMNNKKICVPRSCDGIQEHSAGHKNEENNALESRKEAIGTKKKVETESLFVTRHYPPTWNCGICKANCSSELDLKNHLRGRRHQENLEALKREDKKMEAKVYAKEVVQFVEKNQKFVPRWSCSTCKANCTSASDLENHFRGRRHQQNVGRSSNVVMLRA</sequence>
<proteinExistence type="predicted"/>
<dbReference type="InterPro" id="IPR003604">
    <property type="entry name" value="Matrin/U1-like-C_Znf_C2H2"/>
</dbReference>
<dbReference type="Pfam" id="PF12874">
    <property type="entry name" value="zf-met"/>
    <property type="match status" value="2"/>
</dbReference>
<keyword evidence="4" id="KW-1185">Reference proteome</keyword>
<name>A0A0E0EM20_9ORYZ</name>